<proteinExistence type="predicted"/>
<dbReference type="GO" id="GO:0030003">
    <property type="term" value="P:intracellular monoatomic cation homeostasis"/>
    <property type="evidence" value="ECO:0007669"/>
    <property type="project" value="TreeGrafter"/>
</dbReference>
<dbReference type="GO" id="GO:0005743">
    <property type="term" value="C:mitochondrial inner membrane"/>
    <property type="evidence" value="ECO:0007669"/>
    <property type="project" value="UniProtKB-SubCell"/>
</dbReference>
<dbReference type="EMBL" id="AZGZ01000023">
    <property type="protein sequence ID" value="KZZ88915.1"/>
    <property type="molecule type" value="Genomic_DNA"/>
</dbReference>
<dbReference type="InterPro" id="IPR033122">
    <property type="entry name" value="LETM1-like_RBD"/>
</dbReference>
<evidence type="ECO:0000313" key="10">
    <source>
        <dbReference type="Proteomes" id="UP000242877"/>
    </source>
</evidence>
<dbReference type="PANTHER" id="PTHR14009:SF6">
    <property type="entry name" value="LETM1 RBD DOMAIN-CONTAINING PROTEIN"/>
    <property type="match status" value="1"/>
</dbReference>
<dbReference type="Proteomes" id="UP000242877">
    <property type="component" value="Unassembled WGS sequence"/>
</dbReference>
<evidence type="ECO:0000313" key="9">
    <source>
        <dbReference type="EMBL" id="KZZ88915.1"/>
    </source>
</evidence>
<evidence type="ECO:0000256" key="2">
    <source>
        <dbReference type="ARBA" id="ARBA00022692"/>
    </source>
</evidence>
<feature type="domain" description="Letm1 RBD" evidence="8">
    <location>
        <begin position="192"/>
        <end position="362"/>
    </location>
</feature>
<dbReference type="AlphaFoldDB" id="A0A167WJ34"/>
<evidence type="ECO:0000259" key="8">
    <source>
        <dbReference type="PROSITE" id="PS51758"/>
    </source>
</evidence>
<name>A0A167WJ34_9EURO</name>
<evidence type="ECO:0000256" key="4">
    <source>
        <dbReference type="ARBA" id="ARBA00022989"/>
    </source>
</evidence>
<keyword evidence="2" id="KW-0812">Transmembrane</keyword>
<organism evidence="9 10">
    <name type="scientific">Ascosphaera apis ARSEF 7405</name>
    <dbReference type="NCBI Taxonomy" id="392613"/>
    <lineage>
        <taxon>Eukaryota</taxon>
        <taxon>Fungi</taxon>
        <taxon>Dikarya</taxon>
        <taxon>Ascomycota</taxon>
        <taxon>Pezizomycotina</taxon>
        <taxon>Eurotiomycetes</taxon>
        <taxon>Eurotiomycetidae</taxon>
        <taxon>Onygenales</taxon>
        <taxon>Ascosphaeraceae</taxon>
        <taxon>Ascosphaera</taxon>
    </lineage>
</organism>
<dbReference type="PANTHER" id="PTHR14009">
    <property type="entry name" value="LEUCINE ZIPPER-EF-HAND CONTAINING TRANSMEMBRANE PROTEIN"/>
    <property type="match status" value="1"/>
</dbReference>
<dbReference type="InterPro" id="IPR044202">
    <property type="entry name" value="LETM1/MDM38-like"/>
</dbReference>
<keyword evidence="6" id="KW-0472">Membrane</keyword>
<dbReference type="PROSITE" id="PS51758">
    <property type="entry name" value="LETM1_RBD"/>
    <property type="match status" value="1"/>
</dbReference>
<keyword evidence="4" id="KW-1133">Transmembrane helix</keyword>
<comment type="caution">
    <text evidence="9">The sequence shown here is derived from an EMBL/GenBank/DDBJ whole genome shotgun (WGS) entry which is preliminary data.</text>
</comment>
<sequence length="362" mass="40838">MMSSTLQPGTIRVLVLDVASPKLYFTSERLAANVRWRNGRQQCTSASIYGSRHFSSTSQQYVRQRSIPSREDNAYEKNVELANGPSSTLPAPIEHVERRAFDSSLKYYFAMGKAYVGFYKTGMKNVYHNFKAAQRIRQQIGLNTWAFSTPPMPNTGIVKGAKPSKAQDATAVSQLSRADFQLLCRSAYDVRRVIPFSLMLLICGELTPFVVMALGSLVVPKTCLIPRQIDSDEIAFARRKRKLVSLRSKWGDLKTLPQSVDLKELDPRSLRDAALGLNLVTRTPSSSLLPLLAKWLYTPRLRKHLAYLAWDDRLIKKYGGVGALNTEEVKRAVLERGGVHCVVLGNEREDRMWLEKWLSGKQ</sequence>
<comment type="subcellular location">
    <subcellularLocation>
        <location evidence="1">Mitochondrion inner membrane</location>
        <topology evidence="1">Single-pass membrane protein</topology>
    </subcellularLocation>
</comment>
<protein>
    <submittedName>
        <fullName evidence="9">LETM1-like protein</fullName>
    </submittedName>
</protein>
<keyword evidence="3" id="KW-0999">Mitochondrion inner membrane</keyword>
<evidence type="ECO:0000256" key="3">
    <source>
        <dbReference type="ARBA" id="ARBA00022792"/>
    </source>
</evidence>
<dbReference type="OrthoDB" id="73691at2759"/>
<dbReference type="VEuPathDB" id="FungiDB:AAP_04707"/>
<evidence type="ECO:0000256" key="1">
    <source>
        <dbReference type="ARBA" id="ARBA00004434"/>
    </source>
</evidence>
<dbReference type="GO" id="GO:0043022">
    <property type="term" value="F:ribosome binding"/>
    <property type="evidence" value="ECO:0007669"/>
    <property type="project" value="InterPro"/>
</dbReference>
<keyword evidence="5 7" id="KW-0496">Mitochondrion</keyword>
<evidence type="ECO:0000256" key="6">
    <source>
        <dbReference type="ARBA" id="ARBA00023136"/>
    </source>
</evidence>
<gene>
    <name evidence="9" type="ORF">AAP_04707</name>
</gene>
<evidence type="ECO:0000256" key="5">
    <source>
        <dbReference type="ARBA" id="ARBA00023128"/>
    </source>
</evidence>
<keyword evidence="10" id="KW-1185">Reference proteome</keyword>
<reference evidence="9 10" key="1">
    <citation type="journal article" date="2016" name="Genome Biol. Evol.">
        <title>Divergent and convergent evolution of fungal pathogenicity.</title>
        <authorList>
            <person name="Shang Y."/>
            <person name="Xiao G."/>
            <person name="Zheng P."/>
            <person name="Cen K."/>
            <person name="Zhan S."/>
            <person name="Wang C."/>
        </authorList>
    </citation>
    <scope>NUCLEOTIDE SEQUENCE [LARGE SCALE GENOMIC DNA]</scope>
    <source>
        <strain evidence="9 10">ARSEF 7405</strain>
    </source>
</reference>
<accession>A0A167WJ34</accession>
<dbReference type="Pfam" id="PF07766">
    <property type="entry name" value="LETM1_RBD"/>
    <property type="match status" value="1"/>
</dbReference>
<evidence type="ECO:0000256" key="7">
    <source>
        <dbReference type="PROSITE-ProRule" id="PRU01094"/>
    </source>
</evidence>